<comment type="caution">
    <text evidence="4">The sequence shown here is derived from an EMBL/GenBank/DDBJ whole genome shotgun (WGS) entry which is preliminary data.</text>
</comment>
<name>A0A2N5P454_MEDGN</name>
<dbReference type="Proteomes" id="UP000235093">
    <property type="component" value="Unassembled WGS sequence"/>
</dbReference>
<evidence type="ECO:0000259" key="1">
    <source>
        <dbReference type="Pfam" id="PF20586"/>
    </source>
</evidence>
<dbReference type="Proteomes" id="UP000234849">
    <property type="component" value="Unassembled WGS sequence"/>
</dbReference>
<evidence type="ECO:0000313" key="6">
    <source>
        <dbReference type="Proteomes" id="UP000235093"/>
    </source>
</evidence>
<feature type="domain" description="DUF6788" evidence="1">
    <location>
        <begin position="10"/>
        <end position="68"/>
    </location>
</feature>
<gene>
    <name evidence="3" type="ORF">CDL18_06825</name>
    <name evidence="4" type="ORF">CDL23_15680</name>
    <name evidence="2" type="ORF">OZZ17_16475</name>
</gene>
<proteinExistence type="predicted"/>
<evidence type="ECO:0000313" key="4">
    <source>
        <dbReference type="EMBL" id="PLT69920.1"/>
    </source>
</evidence>
<sequence>MNLLENAVVQEQRRIEYMIKKYETELTTLPKGALIAKMIKGNQYYYLQYRSGKKTISKYVGRAGDKVERLQQQIERRRHIQVMLKALSEEYAITQKMMEVCI</sequence>
<reference evidence="2" key="2">
    <citation type="submission" date="2022-11" db="EMBL/GenBank/DDBJ databases">
        <title>Temperate bacteriophages infecting mucin-degrading bacterium Ruminococcus gnavus from the human gut.</title>
        <authorList>
            <person name="Buttimer C."/>
        </authorList>
    </citation>
    <scope>NUCLEOTIDE SEQUENCE</scope>
    <source>
        <strain evidence="2">CCUG 49994</strain>
    </source>
</reference>
<accession>A0A2N5P454</accession>
<dbReference type="AlphaFoldDB" id="A0A2N5P454"/>
<dbReference type="Pfam" id="PF20586">
    <property type="entry name" value="DUF6788"/>
    <property type="match status" value="1"/>
</dbReference>
<evidence type="ECO:0000313" key="5">
    <source>
        <dbReference type="Proteomes" id="UP000234849"/>
    </source>
</evidence>
<dbReference type="EMBL" id="JAPRAY010000034">
    <property type="protein sequence ID" value="MCZ0669090.1"/>
    <property type="molecule type" value="Genomic_DNA"/>
</dbReference>
<dbReference type="EMBL" id="NIHT01000050">
    <property type="protein sequence ID" value="PLT69920.1"/>
    <property type="molecule type" value="Genomic_DNA"/>
</dbReference>
<evidence type="ECO:0000313" key="3">
    <source>
        <dbReference type="EMBL" id="PLT55886.1"/>
    </source>
</evidence>
<dbReference type="RefSeq" id="WP_054337701.1">
    <property type="nucleotide sequence ID" value="NZ_CP176629.1"/>
</dbReference>
<organism evidence="4 6">
    <name type="scientific">Mediterraneibacter gnavus</name>
    <name type="common">Ruminococcus gnavus</name>
    <dbReference type="NCBI Taxonomy" id="33038"/>
    <lineage>
        <taxon>Bacteria</taxon>
        <taxon>Bacillati</taxon>
        <taxon>Bacillota</taxon>
        <taxon>Clostridia</taxon>
        <taxon>Lachnospirales</taxon>
        <taxon>Lachnospiraceae</taxon>
        <taxon>Mediterraneibacter</taxon>
    </lineage>
</organism>
<protein>
    <recommendedName>
        <fullName evidence="1">DUF6788 domain-containing protein</fullName>
    </recommendedName>
</protein>
<dbReference type="EMBL" id="NIHM01000007">
    <property type="protein sequence ID" value="PLT55886.1"/>
    <property type="molecule type" value="Genomic_DNA"/>
</dbReference>
<reference evidence="5 6" key="1">
    <citation type="journal article" date="2017" name="Genome Med.">
        <title>A novel Ruminococcus gnavus clade enriched in inflammatory bowel disease patients.</title>
        <authorList>
            <person name="Hall A.B."/>
            <person name="Yassour M."/>
            <person name="Sauk J."/>
            <person name="Garner A."/>
            <person name="Jiang X."/>
            <person name="Arthur T."/>
            <person name="Lagoudas G.K."/>
            <person name="Vatanen T."/>
            <person name="Fornelos N."/>
            <person name="Wilson R."/>
            <person name="Bertha M."/>
            <person name="Cohen M."/>
            <person name="Garber J."/>
            <person name="Khalili H."/>
            <person name="Gevers D."/>
            <person name="Ananthakrishnan A.N."/>
            <person name="Kugathasan S."/>
            <person name="Lander E.S."/>
            <person name="Blainey P."/>
            <person name="Vlamakis H."/>
            <person name="Xavier R.J."/>
            <person name="Huttenhower C."/>
        </authorList>
    </citation>
    <scope>NUCLEOTIDE SEQUENCE [LARGE SCALE GENOMIC DNA]</scope>
    <source>
        <strain evidence="3 5">RJX1118</strain>
        <strain evidence="4 6">RJX1125</strain>
    </source>
</reference>
<dbReference type="Proteomes" id="UP001079535">
    <property type="component" value="Unassembled WGS sequence"/>
</dbReference>
<evidence type="ECO:0000313" key="2">
    <source>
        <dbReference type="EMBL" id="MCZ0669090.1"/>
    </source>
</evidence>
<dbReference type="InterPro" id="IPR046738">
    <property type="entry name" value="DUF6788"/>
</dbReference>